<sequence length="52" mass="5949">PTARLPVVPDEAEQPPRERWGGRHSAAPEGAAEEVERDRFGRIVRRRDKDDD</sequence>
<keyword evidence="3" id="KW-1185">Reference proteome</keyword>
<evidence type="ECO:0000313" key="3">
    <source>
        <dbReference type="Proteomes" id="UP000006078"/>
    </source>
</evidence>
<dbReference type="HOGENOM" id="CLU_3073723_0_0_11"/>
<feature type="region of interest" description="Disordered" evidence="1">
    <location>
        <begin position="1"/>
        <end position="39"/>
    </location>
</feature>
<dbReference type="AlphaFoldDB" id="K0Z370"/>
<name>K0Z370_9CORY</name>
<reference evidence="2 3" key="1">
    <citation type="submission" date="2012-08" db="EMBL/GenBank/DDBJ databases">
        <title>The Genome Sequence of Turicella otitidis ATCC 51513.</title>
        <authorList>
            <consortium name="The Broad Institute Genome Sequencing Platform"/>
            <person name="Earl A."/>
            <person name="Ward D."/>
            <person name="Feldgarden M."/>
            <person name="Gevers D."/>
            <person name="Huys G."/>
            <person name="Walker B."/>
            <person name="Young S.K."/>
            <person name="Zeng Q."/>
            <person name="Gargeya S."/>
            <person name="Fitzgerald M."/>
            <person name="Haas B."/>
            <person name="Abouelleil A."/>
            <person name="Alvarado L."/>
            <person name="Arachchi H.M."/>
            <person name="Berlin A.M."/>
            <person name="Chapman S.B."/>
            <person name="Goldberg J."/>
            <person name="Griggs A."/>
            <person name="Gujja S."/>
            <person name="Hansen M."/>
            <person name="Howarth C."/>
            <person name="Imamovic A."/>
            <person name="Larimer J."/>
            <person name="McCowen C."/>
            <person name="Montmayeur A."/>
            <person name="Murphy C."/>
            <person name="Neiman D."/>
            <person name="Pearson M."/>
            <person name="Priest M."/>
            <person name="Roberts A."/>
            <person name="Saif S."/>
            <person name="Shea T."/>
            <person name="Sisk P."/>
            <person name="Sykes S."/>
            <person name="Wortman J."/>
            <person name="Nusbaum C."/>
            <person name="Birren B."/>
        </authorList>
    </citation>
    <scope>NUCLEOTIDE SEQUENCE [LARGE SCALE GENOMIC DNA]</scope>
    <source>
        <strain evidence="2 3">ATCC 51513</strain>
    </source>
</reference>
<organism evidence="2 3">
    <name type="scientific">Corynebacterium otitidis ATCC 51513</name>
    <dbReference type="NCBI Taxonomy" id="883169"/>
    <lineage>
        <taxon>Bacteria</taxon>
        <taxon>Bacillati</taxon>
        <taxon>Actinomycetota</taxon>
        <taxon>Actinomycetes</taxon>
        <taxon>Mycobacteriales</taxon>
        <taxon>Corynebacteriaceae</taxon>
        <taxon>Corynebacterium</taxon>
    </lineage>
</organism>
<gene>
    <name evidence="2" type="ORF">HMPREF9719_01275</name>
</gene>
<comment type="caution">
    <text evidence="2">The sequence shown here is derived from an EMBL/GenBank/DDBJ whole genome shotgun (WGS) entry which is preliminary data.</text>
</comment>
<dbReference type="EMBL" id="AHAE01000060">
    <property type="protein sequence ID" value="EJZ81805.1"/>
    <property type="molecule type" value="Genomic_DNA"/>
</dbReference>
<dbReference type="Proteomes" id="UP000006078">
    <property type="component" value="Unassembled WGS sequence"/>
</dbReference>
<feature type="non-terminal residue" evidence="2">
    <location>
        <position position="1"/>
    </location>
</feature>
<proteinExistence type="predicted"/>
<protein>
    <submittedName>
        <fullName evidence="2">Uncharacterized protein</fullName>
    </submittedName>
</protein>
<evidence type="ECO:0000256" key="1">
    <source>
        <dbReference type="SAM" id="MobiDB-lite"/>
    </source>
</evidence>
<accession>K0Z370</accession>
<evidence type="ECO:0000313" key="2">
    <source>
        <dbReference type="EMBL" id="EJZ81805.1"/>
    </source>
</evidence>